<evidence type="ECO:0000256" key="3">
    <source>
        <dbReference type="SAM" id="SignalP"/>
    </source>
</evidence>
<dbReference type="InterPro" id="IPR050902">
    <property type="entry name" value="ABC_Transporter_SBP"/>
</dbReference>
<dbReference type="Gene3D" id="3.40.50.1980">
    <property type="entry name" value="Nitrogenase molybdenum iron protein domain"/>
    <property type="match status" value="2"/>
</dbReference>
<comment type="similarity">
    <text evidence="1">Belongs to the bacterial solute-binding protein 8 family.</text>
</comment>
<dbReference type="RefSeq" id="WP_257590387.1">
    <property type="nucleotide sequence ID" value="NZ_LT629792.1"/>
</dbReference>
<proteinExistence type="inferred from homology"/>
<gene>
    <name evidence="5" type="ORF">SAMN04489714_0551</name>
</gene>
<keyword evidence="3" id="KW-0732">Signal</keyword>
<evidence type="ECO:0000256" key="2">
    <source>
        <dbReference type="SAM" id="MobiDB-lite"/>
    </source>
</evidence>
<dbReference type="PANTHER" id="PTHR30535:SF4">
    <property type="entry name" value="HEMIN-BINDING PERIPLASMIC PROTEIN HMUT"/>
    <property type="match status" value="1"/>
</dbReference>
<feature type="domain" description="Fe/B12 periplasmic-binding" evidence="4">
    <location>
        <begin position="115"/>
        <end position="379"/>
    </location>
</feature>
<feature type="region of interest" description="Disordered" evidence="2">
    <location>
        <begin position="402"/>
        <end position="422"/>
    </location>
</feature>
<evidence type="ECO:0000313" key="5">
    <source>
        <dbReference type="EMBL" id="SDT88510.1"/>
    </source>
</evidence>
<feature type="compositionally biased region" description="Gly residues" evidence="2">
    <location>
        <begin position="404"/>
        <end position="422"/>
    </location>
</feature>
<evidence type="ECO:0000313" key="6">
    <source>
        <dbReference type="Proteomes" id="UP000198976"/>
    </source>
</evidence>
<feature type="region of interest" description="Disordered" evidence="2">
    <location>
        <begin position="82"/>
        <end position="104"/>
    </location>
</feature>
<accession>A0ABY0V5Z3</accession>
<dbReference type="Proteomes" id="UP000198976">
    <property type="component" value="Chromosome I"/>
</dbReference>
<feature type="compositionally biased region" description="Polar residues" evidence="2">
    <location>
        <begin position="87"/>
        <end position="104"/>
    </location>
</feature>
<name>A0ABY0V5Z3_9ACTO</name>
<dbReference type="Pfam" id="PF01497">
    <property type="entry name" value="Peripla_BP_2"/>
    <property type="match status" value="1"/>
</dbReference>
<reference evidence="5 6" key="1">
    <citation type="submission" date="2016-10" db="EMBL/GenBank/DDBJ databases">
        <authorList>
            <person name="Varghese N."/>
            <person name="Submissions S."/>
        </authorList>
    </citation>
    <scope>NUCLEOTIDE SEQUENCE [LARGE SCALE GENOMIC DNA]</scope>
    <source>
        <strain evidence="5 6">DSM 9169</strain>
    </source>
</reference>
<keyword evidence="6" id="KW-1185">Reference proteome</keyword>
<dbReference type="InterPro" id="IPR002491">
    <property type="entry name" value="ABC_transptr_periplasmic_BD"/>
</dbReference>
<dbReference type="PROSITE" id="PS51257">
    <property type="entry name" value="PROKAR_LIPOPROTEIN"/>
    <property type="match status" value="1"/>
</dbReference>
<dbReference type="EMBL" id="LT629792">
    <property type="protein sequence ID" value="SDT88510.1"/>
    <property type="molecule type" value="Genomic_DNA"/>
</dbReference>
<dbReference type="PANTHER" id="PTHR30535">
    <property type="entry name" value="VITAMIN B12-BINDING PROTEIN"/>
    <property type="match status" value="1"/>
</dbReference>
<evidence type="ECO:0000256" key="1">
    <source>
        <dbReference type="ARBA" id="ARBA00008814"/>
    </source>
</evidence>
<dbReference type="PROSITE" id="PS50983">
    <property type="entry name" value="FE_B12_PBP"/>
    <property type="match status" value="1"/>
</dbReference>
<feature type="chain" id="PRO_5045699244" evidence="3">
    <location>
        <begin position="30"/>
        <end position="422"/>
    </location>
</feature>
<dbReference type="SUPFAM" id="SSF53807">
    <property type="entry name" value="Helical backbone' metal receptor"/>
    <property type="match status" value="1"/>
</dbReference>
<organism evidence="5 6">
    <name type="scientific">Schaalia radingae</name>
    <dbReference type="NCBI Taxonomy" id="131110"/>
    <lineage>
        <taxon>Bacteria</taxon>
        <taxon>Bacillati</taxon>
        <taxon>Actinomycetota</taxon>
        <taxon>Actinomycetes</taxon>
        <taxon>Actinomycetales</taxon>
        <taxon>Actinomycetaceae</taxon>
        <taxon>Schaalia</taxon>
    </lineage>
</organism>
<feature type="signal peptide" evidence="3">
    <location>
        <begin position="1"/>
        <end position="29"/>
    </location>
</feature>
<sequence>MKAASWTPAACLSTLTCALVMTVTGCANIATVPESDASACDMPPASTQARDFDLSESVQANLPDPLQLKGPTTAYTRSDQIIPISDDPTSSQTLPATVTSDDGARQTVTDTTRILALNNNGGLASIVYALGFGCQLVGRDTATAIPGLDNLPQVTRNGHELNAESILALHPSVIITDDNIGPRQVHEQLRDTGIPVVFIPDVHEGGLDAVGTQIKAVADALGVHELGAQLATRTDQEIANARQAVASIAPSDSSARPRAAFLYMRGPKIYDWFGQNSGADALIEALGATDVATEVGFKGSQPTNAEALVQAAPDVIVTMTLSIASVGGLDAMLKLPGIAQTPAGQNRRIIDMSDYEVMTWGPRTADVIVALGQALYDPERAYLPDHKPAIVQKRLDEMAARTGQHGGAGTGRGHGGQSGARQ</sequence>
<evidence type="ECO:0000259" key="4">
    <source>
        <dbReference type="PROSITE" id="PS50983"/>
    </source>
</evidence>
<protein>
    <submittedName>
        <fullName evidence="5">Iron complex transport system substrate-binding protein</fullName>
    </submittedName>
</protein>